<comment type="similarity">
    <text evidence="2">Belongs to the class-I pyridoxal-phosphate-dependent aminotransferase family.</text>
</comment>
<evidence type="ECO:0000256" key="2">
    <source>
        <dbReference type="ARBA" id="ARBA00007441"/>
    </source>
</evidence>
<dbReference type="Gene3D" id="3.90.1150.10">
    <property type="entry name" value="Aspartate Aminotransferase, domain 1"/>
    <property type="match status" value="1"/>
</dbReference>
<keyword evidence="3" id="KW-0032">Aminotransferase</keyword>
<dbReference type="InterPro" id="IPR004839">
    <property type="entry name" value="Aminotransferase_I/II_large"/>
</dbReference>
<sequence>MAQRIARNVAGMRISAIKEMAMLATRFEDVASLTWGLPSFRTPAHIRAAVAKALDADPALGMYSLPDGLPELRRLAARAHEQATGVAVDPDANIVITAGNMQGINTLLHVLLDPGDEVVITDPGFASHLQQIRLCGGVPIHWGLDEATGWSLDVEALPSLIGERTRAIILVTPSNPTGRIFRREELLRVGEIARERGLMVLIDDPYSHFVYENTDLYFNLASRPEFAEHIAYLFTFSKCHAMSGWRLGYAVLPEAIKSEALKVHDAMVICAPRVSQAAGIAALSEPADHLAEFESTLSRRRDLICARLDAVDHVFEYVRPEGTYYVFPRILAPHTDSTEFALRLLREARVTVTPGVAFGPRGEGHVRMAFCVEDDVIERAFDRIEAAFPR</sequence>
<dbReference type="GO" id="GO:0030170">
    <property type="term" value="F:pyridoxal phosphate binding"/>
    <property type="evidence" value="ECO:0007669"/>
    <property type="project" value="InterPro"/>
</dbReference>
<evidence type="ECO:0000313" key="7">
    <source>
        <dbReference type="EMBL" id="OOG26441.1"/>
    </source>
</evidence>
<dbReference type="SUPFAM" id="SSF53383">
    <property type="entry name" value="PLP-dependent transferases"/>
    <property type="match status" value="1"/>
</dbReference>
<dbReference type="InterPro" id="IPR015424">
    <property type="entry name" value="PyrdxlP-dep_Trfase"/>
</dbReference>
<dbReference type="Gene3D" id="3.40.640.10">
    <property type="entry name" value="Type I PLP-dependent aspartate aminotransferase-like (Major domain)"/>
    <property type="match status" value="1"/>
</dbReference>
<dbReference type="AlphaFoldDB" id="A0A1V3NN26"/>
<evidence type="ECO:0000256" key="5">
    <source>
        <dbReference type="ARBA" id="ARBA00022898"/>
    </source>
</evidence>
<dbReference type="InterPro" id="IPR050596">
    <property type="entry name" value="AspAT/PAT-like"/>
</dbReference>
<dbReference type="PANTHER" id="PTHR46383">
    <property type="entry name" value="ASPARTATE AMINOTRANSFERASE"/>
    <property type="match status" value="1"/>
</dbReference>
<dbReference type="CDD" id="cd00609">
    <property type="entry name" value="AAT_like"/>
    <property type="match status" value="1"/>
</dbReference>
<dbReference type="InterPro" id="IPR015421">
    <property type="entry name" value="PyrdxlP-dep_Trfase_major"/>
</dbReference>
<evidence type="ECO:0000256" key="4">
    <source>
        <dbReference type="ARBA" id="ARBA00022679"/>
    </source>
</evidence>
<dbReference type="EMBL" id="MVBK01000028">
    <property type="protein sequence ID" value="OOG26441.1"/>
    <property type="molecule type" value="Genomic_DNA"/>
</dbReference>
<dbReference type="RefSeq" id="WP_077278055.1">
    <property type="nucleotide sequence ID" value="NZ_MVBK01000028.1"/>
</dbReference>
<keyword evidence="8" id="KW-1185">Reference proteome</keyword>
<dbReference type="InterPro" id="IPR015422">
    <property type="entry name" value="PyrdxlP-dep_Trfase_small"/>
</dbReference>
<comment type="caution">
    <text evidence="7">The sequence shown here is derived from an EMBL/GenBank/DDBJ whole genome shotgun (WGS) entry which is preliminary data.</text>
</comment>
<dbReference type="Pfam" id="PF00155">
    <property type="entry name" value="Aminotran_1_2"/>
    <property type="match status" value="1"/>
</dbReference>
<gene>
    <name evidence="7" type="ORF">B1C78_05090</name>
</gene>
<feature type="domain" description="Aminotransferase class I/classII large" evidence="6">
    <location>
        <begin position="30"/>
        <end position="384"/>
    </location>
</feature>
<keyword evidence="4" id="KW-0808">Transferase</keyword>
<organism evidence="7 8">
    <name type="scientific">Thioalkalivibrio denitrificans</name>
    <dbReference type="NCBI Taxonomy" id="108003"/>
    <lineage>
        <taxon>Bacteria</taxon>
        <taxon>Pseudomonadati</taxon>
        <taxon>Pseudomonadota</taxon>
        <taxon>Gammaproteobacteria</taxon>
        <taxon>Chromatiales</taxon>
        <taxon>Ectothiorhodospiraceae</taxon>
        <taxon>Thioalkalivibrio</taxon>
    </lineage>
</organism>
<keyword evidence="5" id="KW-0663">Pyridoxal phosphate</keyword>
<name>A0A1V3NN26_9GAMM</name>
<dbReference type="Proteomes" id="UP000189462">
    <property type="component" value="Unassembled WGS sequence"/>
</dbReference>
<dbReference type="GO" id="GO:0008483">
    <property type="term" value="F:transaminase activity"/>
    <property type="evidence" value="ECO:0007669"/>
    <property type="project" value="UniProtKB-KW"/>
</dbReference>
<dbReference type="GO" id="GO:0006520">
    <property type="term" value="P:amino acid metabolic process"/>
    <property type="evidence" value="ECO:0007669"/>
    <property type="project" value="InterPro"/>
</dbReference>
<proteinExistence type="inferred from homology"/>
<dbReference type="OrthoDB" id="9803354at2"/>
<reference evidence="7 8" key="1">
    <citation type="submission" date="2017-02" db="EMBL/GenBank/DDBJ databases">
        <title>Genomic diversity within the haloalkaliphilic genus Thioalkalivibrio.</title>
        <authorList>
            <person name="Ahn A.-C."/>
            <person name="Meier-Kolthoff J."/>
            <person name="Overmars L."/>
            <person name="Richter M."/>
            <person name="Woyke T."/>
            <person name="Sorokin D.Y."/>
            <person name="Muyzer G."/>
        </authorList>
    </citation>
    <scope>NUCLEOTIDE SEQUENCE [LARGE SCALE GENOMIC DNA]</scope>
    <source>
        <strain evidence="7 8">ALJD</strain>
    </source>
</reference>
<comment type="cofactor">
    <cofactor evidence="1">
        <name>pyridoxal 5'-phosphate</name>
        <dbReference type="ChEBI" id="CHEBI:597326"/>
    </cofactor>
</comment>
<evidence type="ECO:0000256" key="3">
    <source>
        <dbReference type="ARBA" id="ARBA00022576"/>
    </source>
</evidence>
<protein>
    <recommendedName>
        <fullName evidence="6">Aminotransferase class I/classII large domain-containing protein</fullName>
    </recommendedName>
</protein>
<evidence type="ECO:0000313" key="8">
    <source>
        <dbReference type="Proteomes" id="UP000189462"/>
    </source>
</evidence>
<evidence type="ECO:0000256" key="1">
    <source>
        <dbReference type="ARBA" id="ARBA00001933"/>
    </source>
</evidence>
<dbReference type="STRING" id="108003.B1C78_05090"/>
<accession>A0A1V3NN26</accession>
<evidence type="ECO:0000259" key="6">
    <source>
        <dbReference type="Pfam" id="PF00155"/>
    </source>
</evidence>